<dbReference type="RefSeq" id="WP_176759282.1">
    <property type="nucleotide sequence ID" value="NZ_FMYI01000010.1"/>
</dbReference>
<dbReference type="AlphaFoldDB" id="A0A1G6M5B6"/>
<dbReference type="Proteomes" id="UP000242949">
    <property type="component" value="Unassembled WGS sequence"/>
</dbReference>
<evidence type="ECO:0000313" key="3">
    <source>
        <dbReference type="Proteomes" id="UP000242949"/>
    </source>
</evidence>
<keyword evidence="1" id="KW-0812">Transmembrane</keyword>
<feature type="transmembrane region" description="Helical" evidence="1">
    <location>
        <begin position="147"/>
        <end position="168"/>
    </location>
</feature>
<proteinExistence type="predicted"/>
<keyword evidence="1" id="KW-1133">Transmembrane helix</keyword>
<sequence>MESIMLSKSTNKHRVLFITLVDISLIITTIILGYLFGGLLDLDNLAPHQSDISGSTIFFHNLTVSIAIIIFTSIIAYPVIIVNSFFLGLSLNIGIDIFGFLYVLNIMAYHVPIEILGWLLSLNIARKVLDLYKRRKKIQLKQVLKQTLYLAGVYLIAAYIERITFILFG</sequence>
<evidence type="ECO:0000313" key="2">
    <source>
        <dbReference type="EMBL" id="SDC50155.1"/>
    </source>
</evidence>
<organism evidence="2 3">
    <name type="scientific">Pelagirhabdus alkalitolerans</name>
    <dbReference type="NCBI Taxonomy" id="1612202"/>
    <lineage>
        <taxon>Bacteria</taxon>
        <taxon>Bacillati</taxon>
        <taxon>Bacillota</taxon>
        <taxon>Bacilli</taxon>
        <taxon>Bacillales</taxon>
        <taxon>Bacillaceae</taxon>
        <taxon>Pelagirhabdus</taxon>
    </lineage>
</organism>
<gene>
    <name evidence="2" type="ORF">SAMN05421734_11023</name>
</gene>
<reference evidence="3" key="1">
    <citation type="submission" date="2016-09" db="EMBL/GenBank/DDBJ databases">
        <authorList>
            <person name="Varghese N."/>
            <person name="Submissions S."/>
        </authorList>
    </citation>
    <scope>NUCLEOTIDE SEQUENCE [LARGE SCALE GENOMIC DNA]</scope>
    <source>
        <strain evidence="3">S5</strain>
    </source>
</reference>
<evidence type="ECO:0000256" key="1">
    <source>
        <dbReference type="SAM" id="Phobius"/>
    </source>
</evidence>
<feature type="transmembrane region" description="Helical" evidence="1">
    <location>
        <begin position="57"/>
        <end position="77"/>
    </location>
</feature>
<accession>A0A1G6M5B6</accession>
<keyword evidence="1" id="KW-0472">Membrane</keyword>
<name>A0A1G6M5B6_9BACI</name>
<keyword evidence="3" id="KW-1185">Reference proteome</keyword>
<feature type="transmembrane region" description="Helical" evidence="1">
    <location>
        <begin position="109"/>
        <end position="126"/>
    </location>
</feature>
<feature type="transmembrane region" description="Helical" evidence="1">
    <location>
        <begin position="15"/>
        <end position="37"/>
    </location>
</feature>
<dbReference type="EMBL" id="FMYI01000010">
    <property type="protein sequence ID" value="SDC50155.1"/>
    <property type="molecule type" value="Genomic_DNA"/>
</dbReference>
<dbReference type="STRING" id="1612202.SAMN05421734_11023"/>
<protein>
    <submittedName>
        <fullName evidence="2">Stage II sporulation protein M</fullName>
    </submittedName>
</protein>